<evidence type="ECO:0000256" key="2">
    <source>
        <dbReference type="SAM" id="MobiDB-lite"/>
    </source>
</evidence>
<feature type="compositionally biased region" description="Low complexity" evidence="2">
    <location>
        <begin position="198"/>
        <end position="217"/>
    </location>
</feature>
<feature type="region of interest" description="Disordered" evidence="2">
    <location>
        <begin position="1080"/>
        <end position="1127"/>
    </location>
</feature>
<gene>
    <name evidence="3" type="ORF">ABB37_06202</name>
</gene>
<feature type="region of interest" description="Disordered" evidence="2">
    <location>
        <begin position="865"/>
        <end position="966"/>
    </location>
</feature>
<dbReference type="RefSeq" id="XP_015657041.1">
    <property type="nucleotide sequence ID" value="XM_015804467.1"/>
</dbReference>
<organism evidence="3 4">
    <name type="scientific">Leptomonas pyrrhocoris</name>
    <name type="common">Firebug parasite</name>
    <dbReference type="NCBI Taxonomy" id="157538"/>
    <lineage>
        <taxon>Eukaryota</taxon>
        <taxon>Discoba</taxon>
        <taxon>Euglenozoa</taxon>
        <taxon>Kinetoplastea</taxon>
        <taxon>Metakinetoplastina</taxon>
        <taxon>Trypanosomatida</taxon>
        <taxon>Trypanosomatidae</taxon>
        <taxon>Leishmaniinae</taxon>
        <taxon>Leptomonas</taxon>
    </lineage>
</organism>
<feature type="coiled-coil region" evidence="1">
    <location>
        <begin position="987"/>
        <end position="1021"/>
    </location>
</feature>
<dbReference type="GeneID" id="26906491"/>
<dbReference type="EMBL" id="LGTL01000013">
    <property type="protein sequence ID" value="KPA78602.1"/>
    <property type="molecule type" value="Genomic_DNA"/>
</dbReference>
<proteinExistence type="predicted"/>
<feature type="compositionally biased region" description="Low complexity" evidence="2">
    <location>
        <begin position="226"/>
        <end position="241"/>
    </location>
</feature>
<feature type="compositionally biased region" description="Low complexity" evidence="2">
    <location>
        <begin position="907"/>
        <end position="931"/>
    </location>
</feature>
<evidence type="ECO:0000256" key="1">
    <source>
        <dbReference type="SAM" id="Coils"/>
    </source>
</evidence>
<feature type="compositionally biased region" description="Basic and acidic residues" evidence="2">
    <location>
        <begin position="880"/>
        <end position="898"/>
    </location>
</feature>
<feature type="compositionally biased region" description="Low complexity" evidence="2">
    <location>
        <begin position="1050"/>
        <end position="1061"/>
    </location>
</feature>
<protein>
    <recommendedName>
        <fullName evidence="5">200 kDa antigen p200</fullName>
    </recommendedName>
</protein>
<dbReference type="VEuPathDB" id="TriTrypDB:LpyrH10_13_1470"/>
<evidence type="ECO:0000313" key="3">
    <source>
        <dbReference type="EMBL" id="KPA78602.1"/>
    </source>
</evidence>
<keyword evidence="4" id="KW-1185">Reference proteome</keyword>
<accession>A0A0N1J4N2</accession>
<dbReference type="PANTHER" id="PTHR23159">
    <property type="entry name" value="CENTROSOMAL PROTEIN 2"/>
    <property type="match status" value="1"/>
</dbReference>
<reference evidence="3 4" key="1">
    <citation type="submission" date="2015-07" db="EMBL/GenBank/DDBJ databases">
        <title>High-quality genome of monoxenous trypanosomatid Leptomonas pyrrhocoris.</title>
        <authorList>
            <person name="Flegontov P."/>
            <person name="Butenko A."/>
            <person name="Firsov S."/>
            <person name="Vlcek C."/>
            <person name="Logacheva M.D."/>
            <person name="Field M."/>
            <person name="Filatov D."/>
            <person name="Flegontova O."/>
            <person name="Gerasimov E."/>
            <person name="Jackson A.P."/>
            <person name="Kelly S."/>
            <person name="Opperdoes F."/>
            <person name="O'Reilly A."/>
            <person name="Votypka J."/>
            <person name="Yurchenko V."/>
            <person name="Lukes J."/>
        </authorList>
    </citation>
    <scope>NUCLEOTIDE SEQUENCE [LARGE SCALE GENOMIC DNA]</scope>
    <source>
        <strain evidence="3">H10</strain>
    </source>
</reference>
<feature type="compositionally biased region" description="Basic and acidic residues" evidence="2">
    <location>
        <begin position="117"/>
        <end position="127"/>
    </location>
</feature>
<evidence type="ECO:0000313" key="4">
    <source>
        <dbReference type="Proteomes" id="UP000037923"/>
    </source>
</evidence>
<dbReference type="OrthoDB" id="250544at2759"/>
<dbReference type="Proteomes" id="UP000037923">
    <property type="component" value="Unassembled WGS sequence"/>
</dbReference>
<dbReference type="AlphaFoldDB" id="A0A0N1J4N2"/>
<feature type="region of interest" description="Disordered" evidence="2">
    <location>
        <begin position="1044"/>
        <end position="1064"/>
    </location>
</feature>
<dbReference type="OMA" id="ETEVWRQ"/>
<feature type="region of interest" description="Disordered" evidence="2">
    <location>
        <begin position="1"/>
        <end position="255"/>
    </location>
</feature>
<dbReference type="PANTHER" id="PTHR23159:SF60">
    <property type="entry name" value="SPINDLE ASSEMBLY ABNORMAL PROTEIN 4"/>
    <property type="match status" value="1"/>
</dbReference>
<name>A0A0N1J4N2_LEPPY</name>
<feature type="compositionally biased region" description="Low complexity" evidence="2">
    <location>
        <begin position="14"/>
        <end position="26"/>
    </location>
</feature>
<sequence>MEPFPLFIEKSTVPQSSPSQQLSGSGAKSAGEEHDHQVSAPPPTTTVPALHFGSPSSEGRPLMPTASAHDESDGSDNPAAEHPSSGFAEESVQWTRQRNSVDKNHASLAEEEEEGENNERGRHEMRMGDPPALRRPSALFDTALATEALFARLQQGQQRVRDPPPPPPPTRPTESEPPARHAPSTSISSVLGRPPTAPLASASVAAAAASPSSYASTPPNPHPTLQRELSSPSSPQRESSSFRGLLRSPSNTSTTDYVDIEHKQNELRYAVEHHVRSLERSLALRDEEAATLTSRLRKLEEDYQFNYNLIAERDAALEEASAQLQRLYRELKRLTEEAARTGKKVEVAEAELKAARHRVRAVEEERDAAVRQVQKDYAVKERHLLDGIRAKEAALEQEQKQQHEWYKEQARLLEEERTALADRSASISVEAEERCKQQVDRLQSELTVLQRELKAARQTKVDDDRRVALLEEAKGALLHELQIHQERHEASLQEAALAKKEVEERLVRVTAEAEKRATAAEAATREESARASRLELERTCLHATLAEAQERIQHLTLRFDDDVARYTKERQTLLRRNDDAVAAKAAVEQSLQDTQRELEKQRRLAAEDAERLGSELERSRSACEAAKLELVTTKEKCEKWEAAAARLEAEVRRWKGEEDKTATSGRQERSAWEEKCRQTERQAQLAQEEAEQATKRQQIAVEKARGEVVHLTRELHASEAARRTLEDQFHLLEDYKEERSTFQTLRMEKEQLQKRVVELERANEEVRQQVAAFTVELQNDPILKAAKESQQRLVELQQELAEAKADQQLLRDTVKEKEDALVRCETEMLRVQVLMGDEPSTALDAPSGNNTAHLGTAAGVGLSDQVSRALQRQQQQMRSEYSKMRQSYEEMVRELDLQRRRRRHRSAAPVPRPSSASSSSSGSSSTTVASSNAHRSKKRLHRQSREKKHNDANAGNVGQSSVALPPVLPDSKAAYLTQETEVWRQRCVQLEQQLHTLLRERDQLKKELQLAKQDVVALGTEKQSLIDLNSLLKAQLREAYRMRVGDGDARSSTTAADSAPSKNLRISPELLAAALQALEESENGRNTAKSSTQSPQHHINTTGDTAGNEIRHSAAAGPNRETPVVHSTRGFRATATAQQVSPASAPDGGFTAQAAQKRLAALEREIDDVRGQLNSTASSQQTRQAVVRRGNAAVRHYGYGS</sequence>
<feature type="coiled-coil region" evidence="1">
    <location>
        <begin position="485"/>
        <end position="551"/>
    </location>
</feature>
<comment type="caution">
    <text evidence="3">The sequence shown here is derived from an EMBL/GenBank/DDBJ whole genome shotgun (WGS) entry which is preliminary data.</text>
</comment>
<feature type="compositionally biased region" description="Polar residues" evidence="2">
    <location>
        <begin position="1084"/>
        <end position="1105"/>
    </location>
</feature>
<feature type="coiled-coil region" evidence="1">
    <location>
        <begin position="396"/>
        <end position="459"/>
    </location>
</feature>
<keyword evidence="1" id="KW-0175">Coiled coil</keyword>
<feature type="compositionally biased region" description="Basic residues" evidence="2">
    <location>
        <begin position="934"/>
        <end position="947"/>
    </location>
</feature>
<feature type="coiled-coil region" evidence="1">
    <location>
        <begin position="1152"/>
        <end position="1179"/>
    </location>
</feature>
<feature type="coiled-coil region" evidence="1">
    <location>
        <begin position="577"/>
        <end position="820"/>
    </location>
</feature>
<feature type="coiled-coil region" evidence="1">
    <location>
        <begin position="282"/>
        <end position="372"/>
    </location>
</feature>
<evidence type="ECO:0008006" key="5">
    <source>
        <dbReference type="Google" id="ProtNLM"/>
    </source>
</evidence>